<evidence type="ECO:0000259" key="2">
    <source>
        <dbReference type="Pfam" id="PF18962"/>
    </source>
</evidence>
<evidence type="ECO:0000256" key="1">
    <source>
        <dbReference type="SAM" id="SignalP"/>
    </source>
</evidence>
<proteinExistence type="predicted"/>
<gene>
    <name evidence="3" type="ORF">DN068_19665</name>
</gene>
<dbReference type="Pfam" id="PF18962">
    <property type="entry name" value="Por_Secre_tail"/>
    <property type="match status" value="1"/>
</dbReference>
<name>A0A2W2ATA1_9BACT</name>
<dbReference type="InterPro" id="IPR026444">
    <property type="entry name" value="Secre_tail"/>
</dbReference>
<evidence type="ECO:0000313" key="4">
    <source>
        <dbReference type="Proteomes" id="UP000248745"/>
    </source>
</evidence>
<keyword evidence="1" id="KW-0732">Signal</keyword>
<dbReference type="SUPFAM" id="SSF56219">
    <property type="entry name" value="DNase I-like"/>
    <property type="match status" value="1"/>
</dbReference>
<dbReference type="NCBIfam" id="TIGR04183">
    <property type="entry name" value="Por_Secre_tail"/>
    <property type="match status" value="1"/>
</dbReference>
<accession>A0A2W2ATA1</accession>
<dbReference type="Proteomes" id="UP000248745">
    <property type="component" value="Unassembled WGS sequence"/>
</dbReference>
<dbReference type="AlphaFoldDB" id="A0A2W2ATA1"/>
<dbReference type="InterPro" id="IPR036691">
    <property type="entry name" value="Endo/exonu/phosph_ase_sf"/>
</dbReference>
<feature type="domain" description="Secretion system C-terminal sorting" evidence="2">
    <location>
        <begin position="335"/>
        <end position="396"/>
    </location>
</feature>
<comment type="caution">
    <text evidence="3">The sequence shown here is derived from an EMBL/GenBank/DDBJ whole genome shotgun (WGS) entry which is preliminary data.</text>
</comment>
<organism evidence="3 4">
    <name type="scientific">Taibaiella soli</name>
    <dbReference type="NCBI Taxonomy" id="1649169"/>
    <lineage>
        <taxon>Bacteria</taxon>
        <taxon>Pseudomonadati</taxon>
        <taxon>Bacteroidota</taxon>
        <taxon>Chitinophagia</taxon>
        <taxon>Chitinophagales</taxon>
        <taxon>Chitinophagaceae</taxon>
        <taxon>Taibaiella</taxon>
    </lineage>
</organism>
<reference evidence="3 4" key="1">
    <citation type="submission" date="2018-06" db="EMBL/GenBank/DDBJ databases">
        <title>Mucibacter soli gen. nov., sp. nov., a new member of the family Chitinophagaceae producing mucin.</title>
        <authorList>
            <person name="Kim M.-K."/>
            <person name="Park S."/>
            <person name="Kim T.-S."/>
            <person name="Joung Y."/>
            <person name="Han J.-H."/>
            <person name="Kim S.B."/>
        </authorList>
    </citation>
    <scope>NUCLEOTIDE SEQUENCE [LARGE SCALE GENOMIC DNA]</scope>
    <source>
        <strain evidence="3 4">R1-15</strain>
    </source>
</reference>
<keyword evidence="4" id="KW-1185">Reference proteome</keyword>
<sequence>MAAMIKFFLTLLASITLIGYCKAQAPYSDTLDVVNWNLRYFADPTHNNPAKQVSKVRTIMNNLNADVYAICEVVDVDSFAQLAHTINGNYDYTVSTFGSFANNTSDPDYASAQKLGFIYRKSMVRNISTRRMMGNSNNAYYNFSSGRLPFQVNAEVLGKDSAWHNVTFMVMHAKAEADNDACTRRVAACHELKDTLDHYFVNKPFLLLGDYNDDLDQTICSNYSVSNYSYLLADSAHYHALTLAISKAGAISIDGYTTLIDHVFASNSMFHYYVPNSAHSLRTEVKSWVNNYNYDVSDHFPVRTQYVLYDTVTSNPPPDTTTGVNEINAARQISIYPNPANAFLTIDNKNAVYNEMAIYSVEGKKILSSQLEAGVNTIATGALSAGIYLLRVSGSKWQPQNFRLIVTH</sequence>
<dbReference type="Gene3D" id="3.60.10.10">
    <property type="entry name" value="Endonuclease/exonuclease/phosphatase"/>
    <property type="match status" value="1"/>
</dbReference>
<protein>
    <recommendedName>
        <fullName evidence="2">Secretion system C-terminal sorting domain-containing protein</fullName>
    </recommendedName>
</protein>
<feature type="signal peptide" evidence="1">
    <location>
        <begin position="1"/>
        <end position="23"/>
    </location>
</feature>
<feature type="chain" id="PRO_5016099711" description="Secretion system C-terminal sorting domain-containing protein" evidence="1">
    <location>
        <begin position="24"/>
        <end position="408"/>
    </location>
</feature>
<dbReference type="EMBL" id="QKTW01000026">
    <property type="protein sequence ID" value="PZF71194.1"/>
    <property type="molecule type" value="Genomic_DNA"/>
</dbReference>
<evidence type="ECO:0000313" key="3">
    <source>
        <dbReference type="EMBL" id="PZF71194.1"/>
    </source>
</evidence>